<proteinExistence type="predicted"/>
<gene>
    <name evidence="1" type="ORF">SDC9_110518</name>
</gene>
<dbReference type="EMBL" id="VSSQ01019527">
    <property type="protein sequence ID" value="MPM63637.1"/>
    <property type="molecule type" value="Genomic_DNA"/>
</dbReference>
<protein>
    <submittedName>
        <fullName evidence="1">Uncharacterized protein</fullName>
    </submittedName>
</protein>
<organism evidence="1">
    <name type="scientific">bioreactor metagenome</name>
    <dbReference type="NCBI Taxonomy" id="1076179"/>
    <lineage>
        <taxon>unclassified sequences</taxon>
        <taxon>metagenomes</taxon>
        <taxon>ecological metagenomes</taxon>
    </lineage>
</organism>
<comment type="caution">
    <text evidence="1">The sequence shown here is derived from an EMBL/GenBank/DDBJ whole genome shotgun (WGS) entry which is preliminary data.</text>
</comment>
<reference evidence="1" key="1">
    <citation type="submission" date="2019-08" db="EMBL/GenBank/DDBJ databases">
        <authorList>
            <person name="Kucharzyk K."/>
            <person name="Murdoch R.W."/>
            <person name="Higgins S."/>
            <person name="Loffler F."/>
        </authorList>
    </citation>
    <scope>NUCLEOTIDE SEQUENCE</scope>
</reference>
<accession>A0A645BE73</accession>
<name>A0A645BE73_9ZZZZ</name>
<evidence type="ECO:0000313" key="1">
    <source>
        <dbReference type="EMBL" id="MPM63637.1"/>
    </source>
</evidence>
<sequence length="124" mass="13839">MLLHDFKLFARELAGVKQNAVRYANLADVMQKAGLLKIVDEAIVQLLAVYAVKGQNAGDHAAGLRKPLEMPARIAIPRFREMHQRTDRSPERVGNLMYLGLNQLFQMLAVLLELVLHPLALGDV</sequence>
<dbReference type="AlphaFoldDB" id="A0A645BE73"/>